<evidence type="ECO:0000256" key="1">
    <source>
        <dbReference type="SAM" id="Phobius"/>
    </source>
</evidence>
<evidence type="ECO:0000313" key="2">
    <source>
        <dbReference type="EMBL" id="HEF87845.1"/>
    </source>
</evidence>
<comment type="caution">
    <text evidence="2">The sequence shown here is derived from an EMBL/GenBank/DDBJ whole genome shotgun (WGS) entry which is preliminary data.</text>
</comment>
<gene>
    <name evidence="2" type="ORF">ENP55_06175</name>
</gene>
<dbReference type="AlphaFoldDB" id="A0A7C2FYJ5"/>
<feature type="transmembrane region" description="Helical" evidence="1">
    <location>
        <begin position="49"/>
        <end position="73"/>
    </location>
</feature>
<accession>A0A7C2FYJ5</accession>
<name>A0A7C2FYJ5_9CREN</name>
<sequence length="100" mass="10713">MKPETLSKILFVLGILFIGLGVALALNQLNTYMPRIVAGGPEEALPAILYELLGLVAKLGFIGLVIYGGAVALKNGVHMLLELRRIEKGVPQRTESSKQG</sequence>
<keyword evidence="1" id="KW-0472">Membrane</keyword>
<dbReference type="EMBL" id="DSJT01000034">
    <property type="protein sequence ID" value="HEF87845.1"/>
    <property type="molecule type" value="Genomic_DNA"/>
</dbReference>
<keyword evidence="1" id="KW-0812">Transmembrane</keyword>
<protein>
    <submittedName>
        <fullName evidence="2">Uncharacterized protein</fullName>
    </submittedName>
</protein>
<organism evidence="2">
    <name type="scientific">Thermosphaera aggregans</name>
    <dbReference type="NCBI Taxonomy" id="54254"/>
    <lineage>
        <taxon>Archaea</taxon>
        <taxon>Thermoproteota</taxon>
        <taxon>Thermoprotei</taxon>
        <taxon>Desulfurococcales</taxon>
        <taxon>Desulfurococcaceae</taxon>
        <taxon>Thermosphaera</taxon>
    </lineage>
</organism>
<proteinExistence type="predicted"/>
<keyword evidence="1" id="KW-1133">Transmembrane helix</keyword>
<reference evidence="2" key="1">
    <citation type="journal article" date="2020" name="mSystems">
        <title>Genome- and Community-Level Interaction Insights into Carbon Utilization and Element Cycling Functions of Hydrothermarchaeota in Hydrothermal Sediment.</title>
        <authorList>
            <person name="Zhou Z."/>
            <person name="Liu Y."/>
            <person name="Xu W."/>
            <person name="Pan J."/>
            <person name="Luo Z.H."/>
            <person name="Li M."/>
        </authorList>
    </citation>
    <scope>NUCLEOTIDE SEQUENCE [LARGE SCALE GENOMIC DNA]</scope>
    <source>
        <strain evidence="2">SpSt-23</strain>
    </source>
</reference>